<sequence>MDINNLKARAKIIGNKTYQFVEEFLKTNGITPKSQIRLNSIIYKIESGQYENFNENADYLITRKIFDKAKIEQICRRNKNMDINDEMETFGEHKNLRYFNNLKE</sequence>
<dbReference type="RefSeq" id="WP_118917459.1">
    <property type="nucleotide sequence ID" value="NZ_CP032097.1"/>
</dbReference>
<accession>A0AA94FBN9</accession>
<evidence type="ECO:0000313" key="2">
    <source>
        <dbReference type="Proteomes" id="UP000290588"/>
    </source>
</evidence>
<reference evidence="1 2" key="1">
    <citation type="submission" date="2017-09" db="EMBL/GenBank/DDBJ databases">
        <title>Genomics of the genus Arcobacter.</title>
        <authorList>
            <person name="Perez-Cataluna A."/>
            <person name="Figueras M.J."/>
            <person name="Salas-Masso N."/>
        </authorList>
    </citation>
    <scope>NUCLEOTIDE SEQUENCE [LARGE SCALE GENOMIC DNA]</scope>
    <source>
        <strain evidence="1 2">CECT 7837</strain>
    </source>
</reference>
<evidence type="ECO:0000313" key="1">
    <source>
        <dbReference type="EMBL" id="RXI30072.1"/>
    </source>
</evidence>
<proteinExistence type="predicted"/>
<dbReference type="AlphaFoldDB" id="A0AA94FBN9"/>
<name>A0AA94FBN9_9BACT</name>
<protein>
    <submittedName>
        <fullName evidence="1">Uncharacterized protein</fullName>
    </submittedName>
</protein>
<organism evidence="1 2">
    <name type="scientific">Arcobacter ellisii</name>
    <dbReference type="NCBI Taxonomy" id="913109"/>
    <lineage>
        <taxon>Bacteria</taxon>
        <taxon>Pseudomonadati</taxon>
        <taxon>Campylobacterota</taxon>
        <taxon>Epsilonproteobacteria</taxon>
        <taxon>Campylobacterales</taxon>
        <taxon>Arcobacteraceae</taxon>
        <taxon>Arcobacter</taxon>
    </lineage>
</organism>
<gene>
    <name evidence="1" type="ORF">CP962_08685</name>
</gene>
<dbReference type="Proteomes" id="UP000290588">
    <property type="component" value="Unassembled WGS sequence"/>
</dbReference>
<dbReference type="EMBL" id="NXIG01000008">
    <property type="protein sequence ID" value="RXI30072.1"/>
    <property type="molecule type" value="Genomic_DNA"/>
</dbReference>
<comment type="caution">
    <text evidence="1">The sequence shown here is derived from an EMBL/GenBank/DDBJ whole genome shotgun (WGS) entry which is preliminary data.</text>
</comment>